<feature type="transmembrane region" description="Helical" evidence="1">
    <location>
        <begin position="21"/>
        <end position="46"/>
    </location>
</feature>
<feature type="non-terminal residue" evidence="2">
    <location>
        <position position="83"/>
    </location>
</feature>
<keyword evidence="1" id="KW-0812">Transmembrane</keyword>
<proteinExistence type="predicted"/>
<accession>A0AAN8QUL4</accession>
<organism evidence="2 3">
    <name type="scientific">Coregonus suidteri</name>
    <dbReference type="NCBI Taxonomy" id="861788"/>
    <lineage>
        <taxon>Eukaryota</taxon>
        <taxon>Metazoa</taxon>
        <taxon>Chordata</taxon>
        <taxon>Craniata</taxon>
        <taxon>Vertebrata</taxon>
        <taxon>Euteleostomi</taxon>
        <taxon>Actinopterygii</taxon>
        <taxon>Neopterygii</taxon>
        <taxon>Teleostei</taxon>
        <taxon>Protacanthopterygii</taxon>
        <taxon>Salmoniformes</taxon>
        <taxon>Salmonidae</taxon>
        <taxon>Coregoninae</taxon>
        <taxon>Coregonus</taxon>
    </lineage>
</organism>
<protein>
    <submittedName>
        <fullName evidence="2">Uncharacterized protein</fullName>
    </submittedName>
</protein>
<keyword evidence="3" id="KW-1185">Reference proteome</keyword>
<keyword evidence="1" id="KW-0472">Membrane</keyword>
<name>A0AAN8QUL4_9TELE</name>
<evidence type="ECO:0000313" key="3">
    <source>
        <dbReference type="Proteomes" id="UP001356427"/>
    </source>
</evidence>
<gene>
    <name evidence="2" type="ORF">J4Q44_G00126250</name>
</gene>
<sequence>MISRIILKHMVQRFKSFTPEFRLTSGIVAVIIVSFVLFTVTTYFGLSEDVFSLGTTVFGNGHGQHSQGCGARRITGTCVQSMR</sequence>
<keyword evidence="1" id="KW-1133">Transmembrane helix</keyword>
<dbReference type="Proteomes" id="UP001356427">
    <property type="component" value="Unassembled WGS sequence"/>
</dbReference>
<reference evidence="2 3" key="1">
    <citation type="submission" date="2021-04" db="EMBL/GenBank/DDBJ databases">
        <authorList>
            <person name="De Guttry C."/>
            <person name="Zahm M."/>
            <person name="Klopp C."/>
            <person name="Cabau C."/>
            <person name="Louis A."/>
            <person name="Berthelot C."/>
            <person name="Parey E."/>
            <person name="Roest Crollius H."/>
            <person name="Montfort J."/>
            <person name="Robinson-Rechavi M."/>
            <person name="Bucao C."/>
            <person name="Bouchez O."/>
            <person name="Gislard M."/>
            <person name="Lluch J."/>
            <person name="Milhes M."/>
            <person name="Lampietro C."/>
            <person name="Lopez Roques C."/>
            <person name="Donnadieu C."/>
            <person name="Braasch I."/>
            <person name="Desvignes T."/>
            <person name="Postlethwait J."/>
            <person name="Bobe J."/>
            <person name="Wedekind C."/>
            <person name="Guiguen Y."/>
        </authorList>
    </citation>
    <scope>NUCLEOTIDE SEQUENCE [LARGE SCALE GENOMIC DNA]</scope>
    <source>
        <strain evidence="2">Cs_M1</strain>
        <tissue evidence="2">Blood</tissue>
    </source>
</reference>
<comment type="caution">
    <text evidence="2">The sequence shown here is derived from an EMBL/GenBank/DDBJ whole genome shotgun (WGS) entry which is preliminary data.</text>
</comment>
<evidence type="ECO:0000313" key="2">
    <source>
        <dbReference type="EMBL" id="KAK6317225.1"/>
    </source>
</evidence>
<dbReference type="AlphaFoldDB" id="A0AAN8QUL4"/>
<evidence type="ECO:0000256" key="1">
    <source>
        <dbReference type="SAM" id="Phobius"/>
    </source>
</evidence>
<dbReference type="EMBL" id="JAGTTL010000010">
    <property type="protein sequence ID" value="KAK6317225.1"/>
    <property type="molecule type" value="Genomic_DNA"/>
</dbReference>